<dbReference type="PIRSF" id="PIRSF016907">
    <property type="entry name" value="Kin_ATP-NAD"/>
    <property type="match status" value="1"/>
</dbReference>
<dbReference type="Pfam" id="PF01513">
    <property type="entry name" value="NAD_kinase"/>
    <property type="match status" value="1"/>
</dbReference>
<dbReference type="AlphaFoldDB" id="A0A4Z0M6V6"/>
<dbReference type="InterPro" id="IPR016064">
    <property type="entry name" value="NAD/diacylglycerol_kinase_sf"/>
</dbReference>
<dbReference type="RefSeq" id="WP_135441379.1">
    <property type="nucleotide sequence ID" value="NZ_SRLE01000004.1"/>
</dbReference>
<protein>
    <submittedName>
        <fullName evidence="1">ATP-NAD kinase</fullName>
    </submittedName>
</protein>
<dbReference type="InterPro" id="IPR039065">
    <property type="entry name" value="AcoX-like"/>
</dbReference>
<organism evidence="1 2">
    <name type="scientific">Mangrovimicrobium sediminis</name>
    <dbReference type="NCBI Taxonomy" id="2562682"/>
    <lineage>
        <taxon>Bacteria</taxon>
        <taxon>Pseudomonadati</taxon>
        <taxon>Pseudomonadota</taxon>
        <taxon>Gammaproteobacteria</taxon>
        <taxon>Cellvibrionales</taxon>
        <taxon>Halieaceae</taxon>
        <taxon>Mangrovimicrobium</taxon>
    </lineage>
</organism>
<dbReference type="GO" id="GO:0003951">
    <property type="term" value="F:NAD+ kinase activity"/>
    <property type="evidence" value="ECO:0007669"/>
    <property type="project" value="InterPro"/>
</dbReference>
<comment type="caution">
    <text evidence="1">The sequence shown here is derived from an EMBL/GenBank/DDBJ whole genome shotgun (WGS) entry which is preliminary data.</text>
</comment>
<keyword evidence="2" id="KW-1185">Reference proteome</keyword>
<dbReference type="GO" id="GO:0051287">
    <property type="term" value="F:NAD binding"/>
    <property type="evidence" value="ECO:0007669"/>
    <property type="project" value="UniProtKB-ARBA"/>
</dbReference>
<reference evidence="1 2" key="1">
    <citation type="submission" date="2019-04" db="EMBL/GenBank/DDBJ databases">
        <title>Taxonomy of novel Haliea sp. from mangrove soil of West Coast of India.</title>
        <authorList>
            <person name="Verma A."/>
            <person name="Kumar P."/>
            <person name="Krishnamurthi S."/>
        </authorList>
    </citation>
    <scope>NUCLEOTIDE SEQUENCE [LARGE SCALE GENOMIC DNA]</scope>
    <source>
        <strain evidence="1 2">SAOS-164</strain>
    </source>
</reference>
<evidence type="ECO:0000313" key="1">
    <source>
        <dbReference type="EMBL" id="TGD75239.1"/>
    </source>
</evidence>
<dbReference type="GO" id="GO:0005524">
    <property type="term" value="F:ATP binding"/>
    <property type="evidence" value="ECO:0007669"/>
    <property type="project" value="UniProtKB-ARBA"/>
</dbReference>
<dbReference type="PANTHER" id="PTHR40697">
    <property type="entry name" value="ACETOIN CATABOLISM PROTEIN X"/>
    <property type="match status" value="1"/>
</dbReference>
<gene>
    <name evidence="1" type="ORF">E4634_04365</name>
</gene>
<evidence type="ECO:0000313" key="2">
    <source>
        <dbReference type="Proteomes" id="UP000298050"/>
    </source>
</evidence>
<name>A0A4Z0M6V6_9GAMM</name>
<dbReference type="EMBL" id="SRLE01000004">
    <property type="protein sequence ID" value="TGD75239.1"/>
    <property type="molecule type" value="Genomic_DNA"/>
</dbReference>
<dbReference type="InterPro" id="IPR011386">
    <property type="entry name" value="Put_ATP-NAD_kin"/>
</dbReference>
<dbReference type="PANTHER" id="PTHR40697:SF2">
    <property type="entry name" value="ATP-NAD KINASE-RELATED"/>
    <property type="match status" value="1"/>
</dbReference>
<accession>A0A4Z0M6V6</accession>
<sequence length="382" mass="40204">MKLRIGLLINPLAGLGGSRALKGSDGAQVREIAAQADAEAVTRAEQRALKALAMLPADGVEILAWGGVMGERACREAGLSCRVVGAAKAGLSDAADTRAAATALGAEQIDLLLFAGGDGTARDIYDAVGERLPVLGIPAGVKMHSGVFAVSPEAAGELLRQLVQGGLVGLQLHEVRDIDEEAFRHDVVKSRFYGDMLVPGEGRFLQHTKVGGRESEELVAAEIADWVVEQMDPRTCYLVGPGSTTAAIMERLGLPNTLLGVDAVRDGQLLASDADEATLLQLLASHDGPAQIIVTAIGGQGHIFGRGNQQFSPAVIRAVGVGRICIVAGKGKIAALEGRPLLVDTNDPALDRDLCGYREVVTGYEDRILYRVATYDRQEESE</sequence>
<proteinExistence type="predicted"/>
<keyword evidence="1" id="KW-0808">Transferase</keyword>
<keyword evidence="1" id="KW-0418">Kinase</keyword>
<dbReference type="InterPro" id="IPR002504">
    <property type="entry name" value="NADK"/>
</dbReference>
<dbReference type="OrthoDB" id="5511344at2"/>
<dbReference type="Proteomes" id="UP000298050">
    <property type="component" value="Unassembled WGS sequence"/>
</dbReference>
<dbReference type="Pfam" id="PF20143">
    <property type="entry name" value="NAD_kinase_C"/>
    <property type="match status" value="1"/>
</dbReference>
<dbReference type="SUPFAM" id="SSF111331">
    <property type="entry name" value="NAD kinase/diacylglycerol kinase-like"/>
    <property type="match status" value="1"/>
</dbReference>
<dbReference type="GO" id="GO:0006741">
    <property type="term" value="P:NADP+ biosynthetic process"/>
    <property type="evidence" value="ECO:0007669"/>
    <property type="project" value="InterPro"/>
</dbReference>